<name>A0A0A9EXR3_ARUDO</name>
<organism evidence="1">
    <name type="scientific">Arundo donax</name>
    <name type="common">Giant reed</name>
    <name type="synonym">Donax arundinaceus</name>
    <dbReference type="NCBI Taxonomy" id="35708"/>
    <lineage>
        <taxon>Eukaryota</taxon>
        <taxon>Viridiplantae</taxon>
        <taxon>Streptophyta</taxon>
        <taxon>Embryophyta</taxon>
        <taxon>Tracheophyta</taxon>
        <taxon>Spermatophyta</taxon>
        <taxon>Magnoliopsida</taxon>
        <taxon>Liliopsida</taxon>
        <taxon>Poales</taxon>
        <taxon>Poaceae</taxon>
        <taxon>PACMAD clade</taxon>
        <taxon>Arundinoideae</taxon>
        <taxon>Arundineae</taxon>
        <taxon>Arundo</taxon>
    </lineage>
</organism>
<accession>A0A0A9EXR3</accession>
<sequence>MMSPSCCSMIFENTGTDGPLLWVSFWYFDDVKYNEISSTIWSLELCSAFHIAQTNRDFGILGKCAMSRISSCVCVQVTRMLSQLRIVFSILNKVNSATA</sequence>
<proteinExistence type="predicted"/>
<protein>
    <submittedName>
        <fullName evidence="1">Uncharacterized protein</fullName>
    </submittedName>
</protein>
<evidence type="ECO:0000313" key="1">
    <source>
        <dbReference type="EMBL" id="JAE05545.1"/>
    </source>
</evidence>
<dbReference type="AlphaFoldDB" id="A0A0A9EXR3"/>
<dbReference type="EMBL" id="GBRH01192351">
    <property type="protein sequence ID" value="JAE05545.1"/>
    <property type="molecule type" value="Transcribed_RNA"/>
</dbReference>
<reference evidence="1" key="2">
    <citation type="journal article" date="2015" name="Data Brief">
        <title>Shoot transcriptome of the giant reed, Arundo donax.</title>
        <authorList>
            <person name="Barrero R.A."/>
            <person name="Guerrero F.D."/>
            <person name="Moolhuijzen P."/>
            <person name="Goolsby J.A."/>
            <person name="Tidwell J."/>
            <person name="Bellgard S.E."/>
            <person name="Bellgard M.I."/>
        </authorList>
    </citation>
    <scope>NUCLEOTIDE SEQUENCE</scope>
    <source>
        <tissue evidence="1">Shoot tissue taken approximately 20 cm above the soil surface</tissue>
    </source>
</reference>
<reference evidence="1" key="1">
    <citation type="submission" date="2014-09" db="EMBL/GenBank/DDBJ databases">
        <authorList>
            <person name="Magalhaes I.L.F."/>
            <person name="Oliveira U."/>
            <person name="Santos F.R."/>
            <person name="Vidigal T.H.D.A."/>
            <person name="Brescovit A.D."/>
            <person name="Santos A.J."/>
        </authorList>
    </citation>
    <scope>NUCLEOTIDE SEQUENCE</scope>
    <source>
        <tissue evidence="1">Shoot tissue taken approximately 20 cm above the soil surface</tissue>
    </source>
</reference>